<dbReference type="InterPro" id="IPR036291">
    <property type="entry name" value="NAD(P)-bd_dom_sf"/>
</dbReference>
<organism evidence="2 3">
    <name type="scientific">Staphylococcus piscifermentans</name>
    <dbReference type="NCBI Taxonomy" id="70258"/>
    <lineage>
        <taxon>Bacteria</taxon>
        <taxon>Bacillati</taxon>
        <taxon>Bacillota</taxon>
        <taxon>Bacilli</taxon>
        <taxon>Bacillales</taxon>
        <taxon>Staphylococcaceae</taxon>
        <taxon>Staphylococcus</taxon>
    </lineage>
</organism>
<reference evidence="2 3" key="1">
    <citation type="submission" date="2019-07" db="EMBL/GenBank/DDBJ databases">
        <title>Whole genome shotgun sequence of Staphylococcus piscifermentans NBRC 109625.</title>
        <authorList>
            <person name="Hosoyama A."/>
            <person name="Uohara A."/>
            <person name="Ohji S."/>
            <person name="Ichikawa N."/>
        </authorList>
    </citation>
    <scope>NUCLEOTIDE SEQUENCE [LARGE SCALE GENOMIC DNA]</scope>
    <source>
        <strain evidence="2 3">NBRC 109625</strain>
    </source>
</reference>
<dbReference type="CDD" id="cd05243">
    <property type="entry name" value="SDR_a5"/>
    <property type="match status" value="1"/>
</dbReference>
<dbReference type="AlphaFoldDB" id="A0A239TT90"/>
<dbReference type="Pfam" id="PF13460">
    <property type="entry name" value="NAD_binding_10"/>
    <property type="match status" value="1"/>
</dbReference>
<proteinExistence type="predicted"/>
<dbReference type="Proteomes" id="UP000321736">
    <property type="component" value="Unassembled WGS sequence"/>
</dbReference>
<dbReference type="Gene3D" id="3.40.50.720">
    <property type="entry name" value="NAD(P)-binding Rossmann-like Domain"/>
    <property type="match status" value="1"/>
</dbReference>
<dbReference type="PANTHER" id="PTHR15020">
    <property type="entry name" value="FLAVIN REDUCTASE-RELATED"/>
    <property type="match status" value="1"/>
</dbReference>
<evidence type="ECO:0000259" key="1">
    <source>
        <dbReference type="Pfam" id="PF13460"/>
    </source>
</evidence>
<feature type="domain" description="NAD(P)-binding" evidence="1">
    <location>
        <begin position="7"/>
        <end position="192"/>
    </location>
</feature>
<keyword evidence="3" id="KW-1185">Reference proteome</keyword>
<comment type="caution">
    <text evidence="2">The sequence shown here is derived from an EMBL/GenBank/DDBJ whole genome shotgun (WGS) entry which is preliminary data.</text>
</comment>
<dbReference type="InterPro" id="IPR016040">
    <property type="entry name" value="NAD(P)-bd_dom"/>
</dbReference>
<evidence type="ECO:0000313" key="3">
    <source>
        <dbReference type="Proteomes" id="UP000321736"/>
    </source>
</evidence>
<dbReference type="SUPFAM" id="SSF51735">
    <property type="entry name" value="NAD(P)-binding Rossmann-fold domains"/>
    <property type="match status" value="1"/>
</dbReference>
<protein>
    <submittedName>
        <fullName evidence="2">Oxidoreductase</fullName>
    </submittedName>
</protein>
<sequence>MSILVLGANGGVGKQIVSKLKEDNKEVAAAYRKNDQVDKAVGEGYDARNIDVERHKIDELADKFKDFDQVVFSVGSGGSTGDDKTIIVDLDGAVKAIEASKKAGVKHFVMVSTYDSNREAFDSVPELKPYTIAKHYADEHLRNSGLFHTIVHPGALENGPGTGNVDIAEHFDGGGSVPREDVASVIVDVLENEKFQGGEFQVISGSEPISDALENYYKNHQ</sequence>
<accession>A0A239TT90</accession>
<name>A0A239TT90_9STAP</name>
<dbReference type="OrthoDB" id="9803892at2"/>
<dbReference type="PANTHER" id="PTHR15020:SF50">
    <property type="entry name" value="UPF0659 PROTEIN YMR090W"/>
    <property type="match status" value="1"/>
</dbReference>
<dbReference type="RefSeq" id="WP_095104167.1">
    <property type="nucleotide sequence ID" value="NZ_BKAR01000017.1"/>
</dbReference>
<gene>
    <name evidence="2" type="ORF">SPI02_14990</name>
</gene>
<dbReference type="EMBL" id="BKAR01000017">
    <property type="protein sequence ID" value="GEP84914.1"/>
    <property type="molecule type" value="Genomic_DNA"/>
</dbReference>
<evidence type="ECO:0000313" key="2">
    <source>
        <dbReference type="EMBL" id="GEP84914.1"/>
    </source>
</evidence>